<name>E6MJ37_9FIRM</name>
<sequence>MSHAKPTRHHRRTMLRASRLYYDEGLSQQTIAKQLGLSRPTVSKLLKTAREIGMVTITIAEPDGRDHYQLEEALEARFGLKEAIIFDDTPQSDLKTQAGLVAGATLERVLSPGQVVGISWGTTLAAVSRYRPARAFKNLTFVPLNGGSGFVANELHGNTIAAALAENFGGHYLPMHAPAMVSRLETKCELMKEQSIQRVLKKAARLDVALTSIGLPDSRSTIIRTGYFTGEMIAELQAAGVCGDICMHFFDERGSCTPFPINEKVIGVDLETLRRTPYAIGVCCGPEKARAIRGALRGGYVNMLITDLATAQALAELTP</sequence>
<dbReference type="InterPro" id="IPR037171">
    <property type="entry name" value="NagB/RpiA_transferase-like"/>
</dbReference>
<dbReference type="OrthoDB" id="58802at2"/>
<keyword evidence="2" id="KW-0805">Transcription regulation</keyword>
<reference evidence="7 8" key="1">
    <citation type="submission" date="2010-12" db="EMBL/GenBank/DDBJ databases">
        <authorList>
            <person name="Muzny D."/>
            <person name="Qin X."/>
            <person name="Deng J."/>
            <person name="Jiang H."/>
            <person name="Liu Y."/>
            <person name="Qu J."/>
            <person name="Song X.-Z."/>
            <person name="Zhang L."/>
            <person name="Thornton R."/>
            <person name="Coyle M."/>
            <person name="Francisco L."/>
            <person name="Jackson L."/>
            <person name="Javaid M."/>
            <person name="Korchina V."/>
            <person name="Kovar C."/>
            <person name="Mata R."/>
            <person name="Mathew T."/>
            <person name="Ngo R."/>
            <person name="Nguyen L."/>
            <person name="Nguyen N."/>
            <person name="Okwuonu G."/>
            <person name="Ongeri F."/>
            <person name="Pham C."/>
            <person name="Simmons D."/>
            <person name="Wilczek-Boney K."/>
            <person name="Hale W."/>
            <person name="Jakkamsetti A."/>
            <person name="Pham P."/>
            <person name="Ruth R."/>
            <person name="San Lucas F."/>
            <person name="Warren J."/>
            <person name="Zhang J."/>
            <person name="Zhao Z."/>
            <person name="Zhou C."/>
            <person name="Zhu D."/>
            <person name="Lee S."/>
            <person name="Bess C."/>
            <person name="Blankenburg K."/>
            <person name="Forbes L."/>
            <person name="Fu Q."/>
            <person name="Gubbala S."/>
            <person name="Hirani K."/>
            <person name="Jayaseelan J.C."/>
            <person name="Lara F."/>
            <person name="Munidasa M."/>
            <person name="Palculict T."/>
            <person name="Patil S."/>
            <person name="Pu L.-L."/>
            <person name="Saada N."/>
            <person name="Tang L."/>
            <person name="Weissenberger G."/>
            <person name="Zhu Y."/>
            <person name="Hemphill L."/>
            <person name="Shang Y."/>
            <person name="Youmans B."/>
            <person name="Ayvaz T."/>
            <person name="Ross M."/>
            <person name="Santibanez J."/>
            <person name="Aqrawi P."/>
            <person name="Gross S."/>
            <person name="Joshi V."/>
            <person name="Fowler G."/>
            <person name="Nazareth L."/>
            <person name="Reid J."/>
            <person name="Worley K."/>
            <person name="Petrosino J."/>
            <person name="Highlander S."/>
            <person name="Gibbs R."/>
        </authorList>
    </citation>
    <scope>NUCLEOTIDE SEQUENCE [LARGE SCALE GENOMIC DNA]</scope>
    <source>
        <strain evidence="7 8">ATCC 23263</strain>
    </source>
</reference>
<evidence type="ECO:0000259" key="5">
    <source>
        <dbReference type="Pfam" id="PF04198"/>
    </source>
</evidence>
<dbReference type="GO" id="GO:0003677">
    <property type="term" value="F:DNA binding"/>
    <property type="evidence" value="ECO:0007669"/>
    <property type="project" value="UniProtKB-KW"/>
</dbReference>
<evidence type="ECO:0000256" key="4">
    <source>
        <dbReference type="ARBA" id="ARBA00023163"/>
    </source>
</evidence>
<dbReference type="EMBL" id="AEQN01000026">
    <property type="protein sequence ID" value="EFV00857.1"/>
    <property type="molecule type" value="Genomic_DNA"/>
</dbReference>
<comment type="caution">
    <text evidence="7">The sequence shown here is derived from an EMBL/GenBank/DDBJ whole genome shotgun (WGS) entry which is preliminary data.</text>
</comment>
<evidence type="ECO:0000256" key="2">
    <source>
        <dbReference type="ARBA" id="ARBA00023015"/>
    </source>
</evidence>
<dbReference type="GO" id="GO:0030246">
    <property type="term" value="F:carbohydrate binding"/>
    <property type="evidence" value="ECO:0007669"/>
    <property type="project" value="InterPro"/>
</dbReference>
<dbReference type="SUPFAM" id="SSF46785">
    <property type="entry name" value="Winged helix' DNA-binding domain"/>
    <property type="match status" value="1"/>
</dbReference>
<dbReference type="SUPFAM" id="SSF100950">
    <property type="entry name" value="NagB/RpiA/CoA transferase-like"/>
    <property type="match status" value="1"/>
</dbReference>
<keyword evidence="8" id="KW-1185">Reference proteome</keyword>
<keyword evidence="4" id="KW-0804">Transcription</keyword>
<dbReference type="PANTHER" id="PTHR34294">
    <property type="entry name" value="TRANSCRIPTIONAL REGULATOR-RELATED"/>
    <property type="match status" value="1"/>
</dbReference>
<evidence type="ECO:0000313" key="7">
    <source>
        <dbReference type="EMBL" id="EFV00857.1"/>
    </source>
</evidence>
<dbReference type="RefSeq" id="WP_006599444.1">
    <property type="nucleotide sequence ID" value="NZ_GL622359.1"/>
</dbReference>
<dbReference type="PANTHER" id="PTHR34294:SF1">
    <property type="entry name" value="TRANSCRIPTIONAL REGULATOR LSRR"/>
    <property type="match status" value="1"/>
</dbReference>
<evidence type="ECO:0000256" key="3">
    <source>
        <dbReference type="ARBA" id="ARBA00023125"/>
    </source>
</evidence>
<evidence type="ECO:0000259" key="6">
    <source>
        <dbReference type="Pfam" id="PF12802"/>
    </source>
</evidence>
<keyword evidence="3" id="KW-0238">DNA-binding</keyword>
<evidence type="ECO:0000313" key="8">
    <source>
        <dbReference type="Proteomes" id="UP000004754"/>
    </source>
</evidence>
<comment type="similarity">
    <text evidence="1">Belongs to the SorC transcriptional regulatory family.</text>
</comment>
<dbReference type="GO" id="GO:0003700">
    <property type="term" value="F:DNA-binding transcription factor activity"/>
    <property type="evidence" value="ECO:0007669"/>
    <property type="project" value="InterPro"/>
</dbReference>
<dbReference type="STRING" id="887929.HMP0721_2022"/>
<dbReference type="InterPro" id="IPR051054">
    <property type="entry name" value="SorC_transcr_regulators"/>
</dbReference>
<dbReference type="InterPro" id="IPR000835">
    <property type="entry name" value="HTH_MarR-typ"/>
</dbReference>
<dbReference type="InterPro" id="IPR036390">
    <property type="entry name" value="WH_DNA-bd_sf"/>
</dbReference>
<feature type="domain" description="Sugar-binding" evidence="5">
    <location>
        <begin position="68"/>
        <end position="314"/>
    </location>
</feature>
<dbReference type="InterPro" id="IPR007324">
    <property type="entry name" value="Sugar-bd_dom_put"/>
</dbReference>
<feature type="domain" description="HTH marR-type" evidence="6">
    <location>
        <begin position="21"/>
        <end position="65"/>
    </location>
</feature>
<evidence type="ECO:0000256" key="1">
    <source>
        <dbReference type="ARBA" id="ARBA00010466"/>
    </source>
</evidence>
<dbReference type="Proteomes" id="UP000004754">
    <property type="component" value="Unassembled WGS sequence"/>
</dbReference>
<proteinExistence type="inferred from homology"/>
<dbReference type="eggNOG" id="COG2390">
    <property type="taxonomic scope" value="Bacteria"/>
</dbReference>
<protein>
    <submittedName>
        <fullName evidence="7">Putative sugar-binding domain protein</fullName>
    </submittedName>
</protein>
<gene>
    <name evidence="7" type="ORF">HMP0721_2022</name>
</gene>
<dbReference type="HOGENOM" id="CLU_054506_1_1_9"/>
<dbReference type="AlphaFoldDB" id="E6MJ37"/>
<dbReference type="Gene3D" id="3.40.50.1360">
    <property type="match status" value="1"/>
</dbReference>
<accession>E6MJ37</accession>
<organism evidence="7 8">
    <name type="scientific">Pseudoramibacter alactolyticus ATCC 23263</name>
    <dbReference type="NCBI Taxonomy" id="887929"/>
    <lineage>
        <taxon>Bacteria</taxon>
        <taxon>Bacillati</taxon>
        <taxon>Bacillota</taxon>
        <taxon>Clostridia</taxon>
        <taxon>Eubacteriales</taxon>
        <taxon>Eubacteriaceae</taxon>
        <taxon>Pseudoramibacter</taxon>
    </lineage>
</organism>
<dbReference type="Pfam" id="PF12802">
    <property type="entry name" value="MarR_2"/>
    <property type="match status" value="1"/>
</dbReference>
<dbReference type="Pfam" id="PF04198">
    <property type="entry name" value="Sugar-bind"/>
    <property type="match status" value="1"/>
</dbReference>
<dbReference type="Gene3D" id="1.10.10.60">
    <property type="entry name" value="Homeodomain-like"/>
    <property type="match status" value="1"/>
</dbReference>